<dbReference type="Pfam" id="PF00884">
    <property type="entry name" value="Sulfatase"/>
    <property type="match status" value="1"/>
</dbReference>
<evidence type="ECO:0000313" key="9">
    <source>
        <dbReference type="EMBL" id="MDC2888775.1"/>
    </source>
</evidence>
<protein>
    <submittedName>
        <fullName evidence="9">Sulfatase-like hydrolase/transferase</fullName>
    </submittedName>
</protein>
<name>A0ABT5FB61_9GAMM</name>
<dbReference type="RefSeq" id="WP_272180350.1">
    <property type="nucleotide sequence ID" value="NZ_JAQOMS010000002.1"/>
</dbReference>
<comment type="cofactor">
    <cofactor evidence="1">
        <name>Ca(2+)</name>
        <dbReference type="ChEBI" id="CHEBI:29108"/>
    </cofactor>
</comment>
<dbReference type="Proteomes" id="UP001528411">
    <property type="component" value="Unassembled WGS sequence"/>
</dbReference>
<dbReference type="SUPFAM" id="SSF53649">
    <property type="entry name" value="Alkaline phosphatase-like"/>
    <property type="match status" value="1"/>
</dbReference>
<comment type="similarity">
    <text evidence="2">Belongs to the sulfatase family.</text>
</comment>
<evidence type="ECO:0000256" key="4">
    <source>
        <dbReference type="ARBA" id="ARBA00022729"/>
    </source>
</evidence>
<reference evidence="9 10" key="1">
    <citation type="submission" date="2023-01" db="EMBL/GenBank/DDBJ databases">
        <title>Psychrosphaera sp. nov., isolated from marine algae.</title>
        <authorList>
            <person name="Bayburt H."/>
            <person name="Choi B.J."/>
            <person name="Kim J.M."/>
            <person name="Choi D.G."/>
            <person name="Jeon C.O."/>
        </authorList>
    </citation>
    <scope>NUCLEOTIDE SEQUENCE [LARGE SCALE GENOMIC DNA]</scope>
    <source>
        <strain evidence="9 10">G1-22</strain>
    </source>
</reference>
<evidence type="ECO:0000256" key="5">
    <source>
        <dbReference type="ARBA" id="ARBA00022801"/>
    </source>
</evidence>
<evidence type="ECO:0000259" key="8">
    <source>
        <dbReference type="Pfam" id="PF00884"/>
    </source>
</evidence>
<evidence type="ECO:0000256" key="2">
    <source>
        <dbReference type="ARBA" id="ARBA00008779"/>
    </source>
</evidence>
<evidence type="ECO:0000313" key="10">
    <source>
        <dbReference type="Proteomes" id="UP001528411"/>
    </source>
</evidence>
<keyword evidence="5" id="KW-0378">Hydrolase</keyword>
<evidence type="ECO:0000256" key="1">
    <source>
        <dbReference type="ARBA" id="ARBA00001913"/>
    </source>
</evidence>
<dbReference type="Gene3D" id="3.40.720.10">
    <property type="entry name" value="Alkaline Phosphatase, subunit A"/>
    <property type="match status" value="1"/>
</dbReference>
<proteinExistence type="inferred from homology"/>
<dbReference type="EMBL" id="JAQOMS010000002">
    <property type="protein sequence ID" value="MDC2888775.1"/>
    <property type="molecule type" value="Genomic_DNA"/>
</dbReference>
<evidence type="ECO:0000256" key="3">
    <source>
        <dbReference type="ARBA" id="ARBA00022723"/>
    </source>
</evidence>
<dbReference type="InterPro" id="IPR050738">
    <property type="entry name" value="Sulfatase"/>
</dbReference>
<gene>
    <name evidence="9" type="ORF">PN838_08310</name>
</gene>
<dbReference type="PANTHER" id="PTHR42693:SF42">
    <property type="entry name" value="ARYLSULFATASE G"/>
    <property type="match status" value="1"/>
</dbReference>
<keyword evidence="6" id="KW-0106">Calcium</keyword>
<dbReference type="InterPro" id="IPR017850">
    <property type="entry name" value="Alkaline_phosphatase_core_sf"/>
</dbReference>
<sequence length="265" mass="30177">MKQPLISLLLFYSCISFMSSAIAQTETSKQPNILMILVDDLGWRDLSSYGSDFYQTPNIDQLANSGIKFSQAYSAAHICSPTRMSILTGQHPARLHVTDWILGWQYPNEKYSVPAWNLDGIKAKDLTVGEVLQDNGYKTAWFGKWHIKGLKEFVDRPLTKQDSEKNIAAQYHGFDAGHQDFSLNGVHNKQDPKGVHQLTNEAIDYISQISNQNKPWFVTISHYSVHTKVHFNDDIKALYDERKNWLNRTKIIANTPRCCILSTIA</sequence>
<dbReference type="PANTHER" id="PTHR42693">
    <property type="entry name" value="ARYLSULFATASE FAMILY MEMBER"/>
    <property type="match status" value="1"/>
</dbReference>
<keyword evidence="10" id="KW-1185">Reference proteome</keyword>
<comment type="caution">
    <text evidence="9">The sequence shown here is derived from an EMBL/GenBank/DDBJ whole genome shotgun (WGS) entry which is preliminary data.</text>
</comment>
<evidence type="ECO:0000256" key="6">
    <source>
        <dbReference type="ARBA" id="ARBA00022837"/>
    </source>
</evidence>
<accession>A0ABT5FB61</accession>
<organism evidence="9 10">
    <name type="scientific">Psychrosphaera algicola</name>
    <dbReference type="NCBI Taxonomy" id="3023714"/>
    <lineage>
        <taxon>Bacteria</taxon>
        <taxon>Pseudomonadati</taxon>
        <taxon>Pseudomonadota</taxon>
        <taxon>Gammaproteobacteria</taxon>
        <taxon>Alteromonadales</taxon>
        <taxon>Pseudoalteromonadaceae</taxon>
        <taxon>Psychrosphaera</taxon>
    </lineage>
</organism>
<evidence type="ECO:0000256" key="7">
    <source>
        <dbReference type="SAM" id="SignalP"/>
    </source>
</evidence>
<feature type="chain" id="PRO_5046782658" evidence="7">
    <location>
        <begin position="24"/>
        <end position="265"/>
    </location>
</feature>
<keyword evidence="3" id="KW-0479">Metal-binding</keyword>
<feature type="domain" description="Sulfatase N-terminal" evidence="8">
    <location>
        <begin position="31"/>
        <end position="244"/>
    </location>
</feature>
<feature type="signal peptide" evidence="7">
    <location>
        <begin position="1"/>
        <end position="23"/>
    </location>
</feature>
<keyword evidence="4 7" id="KW-0732">Signal</keyword>
<dbReference type="InterPro" id="IPR000917">
    <property type="entry name" value="Sulfatase_N"/>
</dbReference>